<dbReference type="EMBL" id="ABSV01001511">
    <property type="protein sequence ID" value="EDZ70827.1"/>
    <property type="molecule type" value="Genomic_DNA"/>
</dbReference>
<dbReference type="AlphaFoldDB" id="B5VML4"/>
<feature type="transmembrane region" description="Helical" evidence="2">
    <location>
        <begin position="503"/>
        <end position="531"/>
    </location>
</feature>
<dbReference type="GO" id="GO:0004366">
    <property type="term" value="F:glycerol-3-phosphate O-acyltransferase activity"/>
    <property type="evidence" value="ECO:0007669"/>
    <property type="project" value="TreeGrafter"/>
</dbReference>
<dbReference type="PANTHER" id="PTHR31605">
    <property type="entry name" value="GLYCEROL-3-PHOSPHATE O-ACYLTRANSFERASE 1"/>
    <property type="match status" value="1"/>
</dbReference>
<dbReference type="Proteomes" id="UP000008988">
    <property type="component" value="Unassembled WGS sequence"/>
</dbReference>
<keyword evidence="2" id="KW-0472">Membrane</keyword>
<dbReference type="InterPro" id="IPR052744">
    <property type="entry name" value="GPAT/DAPAT"/>
</dbReference>
<feature type="transmembrane region" description="Helical" evidence="2">
    <location>
        <begin position="38"/>
        <end position="62"/>
    </location>
</feature>
<accession>B5VML4</accession>
<gene>
    <name evidence="4" type="ORF">AWRI1631_112890</name>
</gene>
<dbReference type="PANTHER" id="PTHR31605:SF2">
    <property type="entry name" value="GLYCEROL-3-PHOSPHATE O-ACYLTRANSFERASE 2"/>
    <property type="match status" value="1"/>
</dbReference>
<feature type="domain" description="Phospholipid/glycerol acyltransferase" evidence="3">
    <location>
        <begin position="81"/>
        <end position="309"/>
    </location>
</feature>
<keyword evidence="2" id="KW-0812">Transmembrane</keyword>
<feature type="transmembrane region" description="Helical" evidence="2">
    <location>
        <begin position="546"/>
        <end position="565"/>
    </location>
</feature>
<evidence type="ECO:0000256" key="2">
    <source>
        <dbReference type="SAM" id="Phobius"/>
    </source>
</evidence>
<reference evidence="4 5" key="1">
    <citation type="journal article" date="2008" name="FEMS Yeast Res.">
        <title>Comparative genome analysis of a Saccharomyces cerevisiae wine strain.</title>
        <authorList>
            <person name="Borneman A.R."/>
            <person name="Forgan A.H."/>
            <person name="Pretorius I.S."/>
            <person name="Chambers P.J."/>
        </authorList>
    </citation>
    <scope>NUCLEOTIDE SEQUENCE [LARGE SCALE GENOMIC DNA]</scope>
    <source>
        <strain evidence="4 5">AWRI1631</strain>
    </source>
</reference>
<comment type="caution">
    <text evidence="4">The sequence shown here is derived from an EMBL/GenBank/DDBJ whole genome shotgun (WGS) entry which is preliminary data.</text>
</comment>
<feature type="region of interest" description="Disordered" evidence="1">
    <location>
        <begin position="689"/>
        <end position="750"/>
    </location>
</feature>
<evidence type="ECO:0000259" key="3">
    <source>
        <dbReference type="SMART" id="SM00563"/>
    </source>
</evidence>
<sequence length="750" mass="84404">SYCSLSFMSAPAADHNAAKPIPHVPQASRRYKNSYNGFVYNIHTWLYDVSVFLFNILFTIFFREIKVRGAYNVPEVGVPTILVCAPHANQFIDPALVMSQTRLLKTSAGKSRSRMPCFVTAESSFKKRFISFFGHAMGGIPVPRIQDNLKPVDENLEIYAPDLKNHPEIIKGRSKNPQTTPVNFTKRFSAKSLLGLPDYLSNAQIKEIPDDETIILSSPFRTSKSKVVELLTNGTNFKYAEKIDNTETFQSVFDHLHTKGCVGIFPEGGSHDRPSLLPIKAGVAIMALGAVAADPTMKVAVVPCGLHYFHRNKFRSRAVLEYGEPIVVDGKYGEMYKNSPRETVSKLLKKITNSLFSVTENAPDYDTLMVIQAARRLYQPVKVRLPLPAIVEINRRLLFGYSKFKDDPRIIHLKKLVYDYNRKLDSVGLKDHQVMQLKTTKLEALRCFVTLIVRLIKFSVFAILSLPGSILFTPIFIICRVYSEKKAKEGLKKSLVKIKGTDLLATWKLIVALILAPILYVTYSILLIILARKQHYCRIWVPSNNAFIQFVYFYALLVFTTYSSLKTGEIGVDLFKSLRPLFVSIVYPGKKIEEIQTTRKNLSLELTAVCNDLGPLVFPDYDKLATEIFSKRDGYDVSSDAESSISRMSVQSRSRSSSIHSIGSLASNALSRVNSRGSLTDIPIFSDAKQGQWKSEGETSEDEDEFDEKNPAIVQTAQSSDLNKENSRNTNISSKIASLVRQKREHEKKE</sequence>
<dbReference type="SUPFAM" id="SSF69593">
    <property type="entry name" value="Glycerol-3-phosphate (1)-acyltransferase"/>
    <property type="match status" value="1"/>
</dbReference>
<feature type="non-terminal residue" evidence="4">
    <location>
        <position position="1"/>
    </location>
</feature>
<feature type="transmembrane region" description="Helical" evidence="2">
    <location>
        <begin position="458"/>
        <end position="482"/>
    </location>
</feature>
<proteinExistence type="predicted"/>
<evidence type="ECO:0000313" key="5">
    <source>
        <dbReference type="Proteomes" id="UP000008988"/>
    </source>
</evidence>
<dbReference type="GO" id="GO:0008654">
    <property type="term" value="P:phospholipid biosynthetic process"/>
    <property type="evidence" value="ECO:0007669"/>
    <property type="project" value="TreeGrafter"/>
</dbReference>
<dbReference type="GO" id="GO:0016287">
    <property type="term" value="F:glycerone-phosphate O-acyltransferase activity"/>
    <property type="evidence" value="ECO:0007669"/>
    <property type="project" value="TreeGrafter"/>
</dbReference>
<protein>
    <submittedName>
        <fullName evidence="4">YKR067Wp-like protein</fullName>
    </submittedName>
</protein>
<evidence type="ECO:0000313" key="4">
    <source>
        <dbReference type="EMBL" id="EDZ70827.1"/>
    </source>
</evidence>
<evidence type="ECO:0000256" key="1">
    <source>
        <dbReference type="SAM" id="MobiDB-lite"/>
    </source>
</evidence>
<dbReference type="SMART" id="SM00563">
    <property type="entry name" value="PlsC"/>
    <property type="match status" value="1"/>
</dbReference>
<dbReference type="OrthoDB" id="2427554at2759"/>
<dbReference type="InterPro" id="IPR002123">
    <property type="entry name" value="Plipid/glycerol_acylTrfase"/>
</dbReference>
<name>B5VML4_YEAS6</name>
<feature type="compositionally biased region" description="Acidic residues" evidence="1">
    <location>
        <begin position="698"/>
        <end position="707"/>
    </location>
</feature>
<organism evidence="4 5">
    <name type="scientific">Saccharomyces cerevisiae (strain AWRI1631)</name>
    <name type="common">Baker's yeast</name>
    <dbReference type="NCBI Taxonomy" id="545124"/>
    <lineage>
        <taxon>Eukaryota</taxon>
        <taxon>Fungi</taxon>
        <taxon>Dikarya</taxon>
        <taxon>Ascomycota</taxon>
        <taxon>Saccharomycotina</taxon>
        <taxon>Saccharomycetes</taxon>
        <taxon>Saccharomycetales</taxon>
        <taxon>Saccharomycetaceae</taxon>
        <taxon>Saccharomyces</taxon>
    </lineage>
</organism>
<keyword evidence="2" id="KW-1133">Transmembrane helix</keyword>